<dbReference type="AlphaFoldDB" id="A0A6N7VKW1"/>
<keyword evidence="1" id="KW-0812">Transmembrane</keyword>
<reference evidence="2 3" key="1">
    <citation type="submission" date="2019-08" db="EMBL/GenBank/DDBJ databases">
        <title>In-depth cultivation of the pig gut microbiome towards novel bacterial diversity and tailored functional studies.</title>
        <authorList>
            <person name="Wylensek D."/>
            <person name="Hitch T.C.A."/>
            <person name="Clavel T."/>
        </authorList>
    </citation>
    <scope>NUCLEOTIDE SEQUENCE [LARGE SCALE GENOMIC DNA]</scope>
    <source>
        <strain evidence="2 3">WCA-389-WT-5B</strain>
    </source>
</reference>
<dbReference type="RefSeq" id="WP_154488202.1">
    <property type="nucleotide sequence ID" value="NZ_VULN01000009.1"/>
</dbReference>
<dbReference type="OrthoDB" id="9990997at2"/>
<name>A0A6N7VKW1_ACIFE</name>
<dbReference type="EMBL" id="VULN01000009">
    <property type="protein sequence ID" value="MSS82334.1"/>
    <property type="molecule type" value="Genomic_DNA"/>
</dbReference>
<gene>
    <name evidence="2" type="ORF">FX155_06980</name>
</gene>
<keyword evidence="1" id="KW-1133">Transmembrane helix</keyword>
<accession>A0A6N7VKW1</accession>
<keyword evidence="1" id="KW-0472">Membrane</keyword>
<evidence type="ECO:0000313" key="3">
    <source>
        <dbReference type="Proteomes" id="UP000441455"/>
    </source>
</evidence>
<feature type="transmembrane region" description="Helical" evidence="1">
    <location>
        <begin position="159"/>
        <end position="180"/>
    </location>
</feature>
<protein>
    <submittedName>
        <fullName evidence="2">Uncharacterized protein</fullName>
    </submittedName>
</protein>
<comment type="caution">
    <text evidence="2">The sequence shown here is derived from an EMBL/GenBank/DDBJ whole genome shotgun (WGS) entry which is preliminary data.</text>
</comment>
<evidence type="ECO:0000256" key="1">
    <source>
        <dbReference type="SAM" id="Phobius"/>
    </source>
</evidence>
<evidence type="ECO:0000313" key="2">
    <source>
        <dbReference type="EMBL" id="MSS82334.1"/>
    </source>
</evidence>
<dbReference type="Proteomes" id="UP000441455">
    <property type="component" value="Unassembled WGS sequence"/>
</dbReference>
<sequence length="181" mass="20700">MVDMNQLSGLTQLSSSLMSSPLYRASIEQSRYESYKKKLDAYHAKEFALTHEQIDKVIRSIKSGRNTYQDIQNVLPSMNSPTLCSYLVDDFKKDPNAPESPLSPISLLQDSFPKHYFQLVQVPEDFYPLYEFKPTDAFALSVLGENRWYEIREADKNRYLNYVSIVLSAVAAIASVISVLR</sequence>
<proteinExistence type="predicted"/>
<organism evidence="2 3">
    <name type="scientific">Acidaminococcus fermentans</name>
    <dbReference type="NCBI Taxonomy" id="905"/>
    <lineage>
        <taxon>Bacteria</taxon>
        <taxon>Bacillati</taxon>
        <taxon>Bacillota</taxon>
        <taxon>Negativicutes</taxon>
        <taxon>Acidaminococcales</taxon>
        <taxon>Acidaminococcaceae</taxon>
        <taxon>Acidaminococcus</taxon>
    </lineage>
</organism>